<dbReference type="AlphaFoldDB" id="A0A9P7Y6C0"/>
<dbReference type="EMBL" id="MU252053">
    <property type="protein sequence ID" value="KAG9228139.1"/>
    <property type="molecule type" value="Genomic_DNA"/>
</dbReference>
<dbReference type="Proteomes" id="UP000824998">
    <property type="component" value="Unassembled WGS sequence"/>
</dbReference>
<evidence type="ECO:0000313" key="1">
    <source>
        <dbReference type="EMBL" id="KAG9228139.1"/>
    </source>
</evidence>
<dbReference type="OrthoDB" id="5368615at2759"/>
<reference evidence="1" key="1">
    <citation type="journal article" date="2021" name="IMA Fungus">
        <title>Genomic characterization of three marine fungi, including Emericellopsis atlantica sp. nov. with signatures of a generalist lifestyle and marine biomass degradation.</title>
        <authorList>
            <person name="Hagestad O.C."/>
            <person name="Hou L."/>
            <person name="Andersen J.H."/>
            <person name="Hansen E.H."/>
            <person name="Altermark B."/>
            <person name="Li C."/>
            <person name="Kuhnert E."/>
            <person name="Cox R.J."/>
            <person name="Crous P.W."/>
            <person name="Spatafora J.W."/>
            <person name="Lail K."/>
            <person name="Amirebrahimi M."/>
            <person name="Lipzen A."/>
            <person name="Pangilinan J."/>
            <person name="Andreopoulos W."/>
            <person name="Hayes R.D."/>
            <person name="Ng V."/>
            <person name="Grigoriev I.V."/>
            <person name="Jackson S.A."/>
            <person name="Sutton T.D.S."/>
            <person name="Dobson A.D.W."/>
            <person name="Rama T."/>
        </authorList>
    </citation>
    <scope>NUCLEOTIDE SEQUENCE</scope>
    <source>
        <strain evidence="1">TRa018bII</strain>
    </source>
</reference>
<accession>A0A9P7Y6C0</accession>
<feature type="non-terminal residue" evidence="1">
    <location>
        <position position="1"/>
    </location>
</feature>
<gene>
    <name evidence="1" type="ORF">BJ875DRAFT_342699</name>
</gene>
<feature type="non-terminal residue" evidence="1">
    <location>
        <position position="158"/>
    </location>
</feature>
<organism evidence="1 2">
    <name type="scientific">Amylocarpus encephaloides</name>
    <dbReference type="NCBI Taxonomy" id="45428"/>
    <lineage>
        <taxon>Eukaryota</taxon>
        <taxon>Fungi</taxon>
        <taxon>Dikarya</taxon>
        <taxon>Ascomycota</taxon>
        <taxon>Pezizomycotina</taxon>
        <taxon>Leotiomycetes</taxon>
        <taxon>Helotiales</taxon>
        <taxon>Helotiales incertae sedis</taxon>
        <taxon>Amylocarpus</taxon>
    </lineage>
</organism>
<name>A0A9P7Y6C0_9HELO</name>
<protein>
    <submittedName>
        <fullName evidence="1">Uncharacterized protein</fullName>
    </submittedName>
</protein>
<proteinExistence type="predicted"/>
<keyword evidence="2" id="KW-1185">Reference proteome</keyword>
<evidence type="ECO:0000313" key="2">
    <source>
        <dbReference type="Proteomes" id="UP000824998"/>
    </source>
</evidence>
<comment type="caution">
    <text evidence="1">The sequence shown here is derived from an EMBL/GenBank/DDBJ whole genome shotgun (WGS) entry which is preliminary data.</text>
</comment>
<sequence>EVAMNEVKFMRFGENGMTSIGTANLNGCSAVMVLSNYGAILRHIAPLPDNHADNPSAGDEHAQTKMDLLRSLYTLHQQCFPTGSNGWVVCAMFEGEVGLPDQQRIFGNTLTGLGLSCSLQTYKVSATRDRRYTWPGQGTVFIQGAGNNPIVYVEDVPV</sequence>